<evidence type="ECO:0000259" key="6">
    <source>
        <dbReference type="Pfam" id="PF02668"/>
    </source>
</evidence>
<dbReference type="GO" id="GO:0000908">
    <property type="term" value="F:taurine dioxygenase activity"/>
    <property type="evidence" value="ECO:0007669"/>
    <property type="project" value="TreeGrafter"/>
</dbReference>
<evidence type="ECO:0000256" key="4">
    <source>
        <dbReference type="ARBA" id="ARBA00023002"/>
    </source>
</evidence>
<comment type="similarity">
    <text evidence="1">Belongs to the TfdA dioxygenase family.</text>
</comment>
<dbReference type="STRING" id="1791.GCA_001049355_01446"/>
<dbReference type="InterPro" id="IPR042098">
    <property type="entry name" value="TauD-like_sf"/>
</dbReference>
<dbReference type="AlphaFoldDB" id="A0A3S4VMH1"/>
<dbReference type="Pfam" id="PF02668">
    <property type="entry name" value="TauD"/>
    <property type="match status" value="1"/>
</dbReference>
<dbReference type="GO" id="GO:0046872">
    <property type="term" value="F:metal ion binding"/>
    <property type="evidence" value="ECO:0007669"/>
    <property type="project" value="UniProtKB-KW"/>
</dbReference>
<keyword evidence="5" id="KW-0408">Iron</keyword>
<dbReference type="PANTHER" id="PTHR30468">
    <property type="entry name" value="ALPHA-KETOGLUTARATE-DEPENDENT SULFONATE DIOXYGENASE"/>
    <property type="match status" value="1"/>
</dbReference>
<evidence type="ECO:0000256" key="1">
    <source>
        <dbReference type="ARBA" id="ARBA00005896"/>
    </source>
</evidence>
<keyword evidence="8" id="KW-1185">Reference proteome</keyword>
<evidence type="ECO:0000256" key="5">
    <source>
        <dbReference type="ARBA" id="ARBA00023004"/>
    </source>
</evidence>
<feature type="domain" description="TauD/TfdA-like" evidence="6">
    <location>
        <begin position="8"/>
        <end position="250"/>
    </location>
</feature>
<evidence type="ECO:0000313" key="8">
    <source>
        <dbReference type="Proteomes" id="UP000279306"/>
    </source>
</evidence>
<keyword evidence="2" id="KW-0479">Metal-binding</keyword>
<dbReference type="InterPro" id="IPR051323">
    <property type="entry name" value="AtsK-like"/>
</dbReference>
<accession>A0A3S4VMH1</accession>
<dbReference type="Gene3D" id="3.60.130.10">
    <property type="entry name" value="Clavaminate synthase-like"/>
    <property type="match status" value="1"/>
</dbReference>
<dbReference type="InterPro" id="IPR003819">
    <property type="entry name" value="TauD/TfdA-like"/>
</dbReference>
<dbReference type="EC" id="1.14.11.-" evidence="7"/>
<dbReference type="OrthoDB" id="581608at2"/>
<keyword evidence="4 7" id="KW-0560">Oxidoreductase</keyword>
<organism evidence="7 8">
    <name type="scientific">Mycolicibacterium aurum</name>
    <name type="common">Mycobacterium aurum</name>
    <dbReference type="NCBI Taxonomy" id="1791"/>
    <lineage>
        <taxon>Bacteria</taxon>
        <taxon>Bacillati</taxon>
        <taxon>Actinomycetota</taxon>
        <taxon>Actinomycetes</taxon>
        <taxon>Mycobacteriales</taxon>
        <taxon>Mycobacteriaceae</taxon>
        <taxon>Mycolicibacterium</taxon>
    </lineage>
</organism>
<reference evidence="7 8" key="1">
    <citation type="submission" date="2018-12" db="EMBL/GenBank/DDBJ databases">
        <authorList>
            <consortium name="Pathogen Informatics"/>
        </authorList>
    </citation>
    <scope>NUCLEOTIDE SEQUENCE [LARGE SCALE GENOMIC DNA]</scope>
    <source>
        <strain evidence="7 8">NCTC10437</strain>
    </source>
</reference>
<dbReference type="KEGG" id="mauu:NCTC10437_02572"/>
<evidence type="ECO:0000256" key="3">
    <source>
        <dbReference type="ARBA" id="ARBA00022964"/>
    </source>
</evidence>
<evidence type="ECO:0000313" key="7">
    <source>
        <dbReference type="EMBL" id="VEG54611.1"/>
    </source>
</evidence>
<dbReference type="SUPFAM" id="SSF51197">
    <property type="entry name" value="Clavaminate synthase-like"/>
    <property type="match status" value="1"/>
</dbReference>
<dbReference type="RefSeq" id="WP_048631380.1">
    <property type="nucleotide sequence ID" value="NZ_CVQQ01000003.1"/>
</dbReference>
<sequence length="263" mass="28984">MRVTVLNPLGANVTGVRVDSLDRRHVSRLRELLADHGVLILRNQAADDDALVRFLRSFGDIVFTTGETPVPTHPELNVVSNVGRSRPPRSSFHVDTSYVRVPPAYTALRAVAIPARGGQTLFSNQYRAGDTLPEDVRADLAGRVVTHVATGVSLSEDDESRAEHQLLRRHPVNGRTSLYLSTPKRCISISGMSPEQSARTIANLFEMSTRPDNVLRHEWSAGDVVIWDNRCVMHRADHSGVVGDRVMHRGMVTDAGAPPRPRP</sequence>
<evidence type="ECO:0000256" key="2">
    <source>
        <dbReference type="ARBA" id="ARBA00022723"/>
    </source>
</evidence>
<proteinExistence type="inferred from homology"/>
<dbReference type="EMBL" id="LR134356">
    <property type="protein sequence ID" value="VEG54611.1"/>
    <property type="molecule type" value="Genomic_DNA"/>
</dbReference>
<gene>
    <name evidence="7" type="primary">tfdA_1</name>
    <name evidence="7" type="ORF">NCTC10437_02572</name>
</gene>
<protein>
    <submittedName>
        <fullName evidence="7">Putative taurine catabolism dioxygenase</fullName>
        <ecNumber evidence="7">1.14.11.-</ecNumber>
    </submittedName>
</protein>
<dbReference type="Proteomes" id="UP000279306">
    <property type="component" value="Chromosome"/>
</dbReference>
<dbReference type="PANTHER" id="PTHR30468:SF1">
    <property type="entry name" value="ALPHA-KETOGLUTARATE-DEPENDENT SULFONATE DIOXYGENASE"/>
    <property type="match status" value="1"/>
</dbReference>
<dbReference type="GO" id="GO:0005737">
    <property type="term" value="C:cytoplasm"/>
    <property type="evidence" value="ECO:0007669"/>
    <property type="project" value="TreeGrafter"/>
</dbReference>
<keyword evidence="3 7" id="KW-0223">Dioxygenase</keyword>
<dbReference type="GO" id="GO:0006790">
    <property type="term" value="P:sulfur compound metabolic process"/>
    <property type="evidence" value="ECO:0007669"/>
    <property type="project" value="TreeGrafter"/>
</dbReference>
<name>A0A3S4VMH1_MYCAU</name>